<keyword evidence="3" id="KW-1185">Reference proteome</keyword>
<evidence type="ECO:0000259" key="1">
    <source>
        <dbReference type="Pfam" id="PF01844"/>
    </source>
</evidence>
<dbReference type="GO" id="GO:0004519">
    <property type="term" value="F:endonuclease activity"/>
    <property type="evidence" value="ECO:0007669"/>
    <property type="project" value="UniProtKB-KW"/>
</dbReference>
<evidence type="ECO:0000313" key="2">
    <source>
        <dbReference type="EMBL" id="SDK82226.1"/>
    </source>
</evidence>
<dbReference type="AlphaFoldDB" id="A0A1G9F1C3"/>
<dbReference type="CDD" id="cd00085">
    <property type="entry name" value="HNHc"/>
    <property type="match status" value="1"/>
</dbReference>
<proteinExistence type="predicted"/>
<dbReference type="RefSeq" id="WP_092986122.1">
    <property type="nucleotide sequence ID" value="NZ_FNFY01000010.1"/>
</dbReference>
<dbReference type="Proteomes" id="UP000199008">
    <property type="component" value="Unassembled WGS sequence"/>
</dbReference>
<name>A0A1G9F1C3_9BACL</name>
<dbReference type="InterPro" id="IPR003615">
    <property type="entry name" value="HNH_nuc"/>
</dbReference>
<dbReference type="GO" id="GO:0003676">
    <property type="term" value="F:nucleic acid binding"/>
    <property type="evidence" value="ECO:0007669"/>
    <property type="project" value="InterPro"/>
</dbReference>
<dbReference type="Gene3D" id="1.10.30.50">
    <property type="match status" value="1"/>
</dbReference>
<keyword evidence="2" id="KW-0378">Hydrolase</keyword>
<organism evidence="2 3">
    <name type="scientific">Lacicoccus qingdaonensis</name>
    <dbReference type="NCBI Taxonomy" id="576118"/>
    <lineage>
        <taxon>Bacteria</taxon>
        <taxon>Bacillati</taxon>
        <taxon>Bacillota</taxon>
        <taxon>Bacilli</taxon>
        <taxon>Bacillales</taxon>
        <taxon>Salinicoccaceae</taxon>
        <taxon>Lacicoccus</taxon>
    </lineage>
</organism>
<keyword evidence="2" id="KW-0255">Endonuclease</keyword>
<gene>
    <name evidence="2" type="ORF">SAMN05216216_11082</name>
</gene>
<reference evidence="3" key="1">
    <citation type="submission" date="2016-10" db="EMBL/GenBank/DDBJ databases">
        <authorList>
            <person name="Varghese N."/>
            <person name="Submissions S."/>
        </authorList>
    </citation>
    <scope>NUCLEOTIDE SEQUENCE [LARGE SCALE GENOMIC DNA]</scope>
    <source>
        <strain evidence="3">CGMCC 1.8895</strain>
    </source>
</reference>
<dbReference type="OrthoDB" id="9811997at2"/>
<protein>
    <submittedName>
        <fullName evidence="2">HNH endonuclease</fullName>
    </submittedName>
</protein>
<dbReference type="EMBL" id="FNFY01000010">
    <property type="protein sequence ID" value="SDK82226.1"/>
    <property type="molecule type" value="Genomic_DNA"/>
</dbReference>
<sequence>MSSEVTPEEQERRDFYNNKKWRWTRERIKKRDNYECQWCKEKGRVTIDTGALNRNGRKRNALIVHHIKERLDHPELALDDDNLVTVCFECHERHHERWTENNYKRRENKWSADEVW</sequence>
<dbReference type="GO" id="GO:0008270">
    <property type="term" value="F:zinc ion binding"/>
    <property type="evidence" value="ECO:0007669"/>
    <property type="project" value="InterPro"/>
</dbReference>
<keyword evidence="2" id="KW-0540">Nuclease</keyword>
<accession>A0A1G9F1C3</accession>
<evidence type="ECO:0000313" key="3">
    <source>
        <dbReference type="Proteomes" id="UP000199008"/>
    </source>
</evidence>
<dbReference type="InterPro" id="IPR002711">
    <property type="entry name" value="HNH"/>
</dbReference>
<dbReference type="Pfam" id="PF01844">
    <property type="entry name" value="HNH"/>
    <property type="match status" value="1"/>
</dbReference>
<dbReference type="STRING" id="576118.SAMN05216216_11082"/>
<feature type="domain" description="HNH" evidence="1">
    <location>
        <begin position="36"/>
        <end position="97"/>
    </location>
</feature>